<accession>A0ABP9FL99</accession>
<sequence length="197" mass="21635">MENKKLEKLIGSVDKLLKFFTEKKEVFEAVKVKDSDVSIESAMEIGADVSISTSNGSEPATDGVYSLENDKVITVKDGKIESIQGGEEAKPADEELADEAGAESTTEDEKPKEDEAVKALEGRVKSLEDTIKTLMDSINAVPSKQDVSEFKNQLLTVNDSIIALSKIPTEKSRDSRPEMKDSQEDSIKRVASLFYKQ</sequence>
<feature type="compositionally biased region" description="Basic and acidic residues" evidence="1">
    <location>
        <begin position="107"/>
        <end position="117"/>
    </location>
</feature>
<feature type="region of interest" description="Disordered" evidence="1">
    <location>
        <begin position="78"/>
        <end position="117"/>
    </location>
</feature>
<evidence type="ECO:0000313" key="3">
    <source>
        <dbReference type="Proteomes" id="UP001501436"/>
    </source>
</evidence>
<protein>
    <submittedName>
        <fullName evidence="2">Uncharacterized protein</fullName>
    </submittedName>
</protein>
<evidence type="ECO:0000256" key="1">
    <source>
        <dbReference type="SAM" id="MobiDB-lite"/>
    </source>
</evidence>
<reference evidence="3" key="1">
    <citation type="journal article" date="2019" name="Int. J. Syst. Evol. Microbiol.">
        <title>The Global Catalogue of Microorganisms (GCM) 10K type strain sequencing project: providing services to taxonomists for standard genome sequencing and annotation.</title>
        <authorList>
            <consortium name="The Broad Institute Genomics Platform"/>
            <consortium name="The Broad Institute Genome Sequencing Center for Infectious Disease"/>
            <person name="Wu L."/>
            <person name="Ma J."/>
        </authorList>
    </citation>
    <scope>NUCLEOTIDE SEQUENCE [LARGE SCALE GENOMIC DNA]</scope>
    <source>
        <strain evidence="3">JCM 18283</strain>
    </source>
</reference>
<dbReference type="EMBL" id="BAABJI010000001">
    <property type="protein sequence ID" value="GAA4907138.1"/>
    <property type="molecule type" value="Genomic_DNA"/>
</dbReference>
<gene>
    <name evidence="2" type="ORF">GCM10023313_07410</name>
</gene>
<evidence type="ECO:0000313" key="2">
    <source>
        <dbReference type="EMBL" id="GAA4907138.1"/>
    </source>
</evidence>
<feature type="region of interest" description="Disordered" evidence="1">
    <location>
        <begin position="168"/>
        <end position="187"/>
    </location>
</feature>
<comment type="caution">
    <text evidence="2">The sequence shown here is derived from an EMBL/GenBank/DDBJ whole genome shotgun (WGS) entry which is preliminary data.</text>
</comment>
<proteinExistence type="predicted"/>
<organism evidence="2 3">
    <name type="scientific">Mucilaginibacter defluvii</name>
    <dbReference type="NCBI Taxonomy" id="1196019"/>
    <lineage>
        <taxon>Bacteria</taxon>
        <taxon>Pseudomonadati</taxon>
        <taxon>Bacteroidota</taxon>
        <taxon>Sphingobacteriia</taxon>
        <taxon>Sphingobacteriales</taxon>
        <taxon>Sphingobacteriaceae</taxon>
        <taxon>Mucilaginibacter</taxon>
    </lineage>
</organism>
<name>A0ABP9FL99_9SPHI</name>
<dbReference type="RefSeq" id="WP_345329561.1">
    <property type="nucleotide sequence ID" value="NZ_BAABJI010000001.1"/>
</dbReference>
<keyword evidence="3" id="KW-1185">Reference proteome</keyword>
<dbReference type="Proteomes" id="UP001501436">
    <property type="component" value="Unassembled WGS sequence"/>
</dbReference>